<dbReference type="Proteomes" id="UP001225644">
    <property type="component" value="Unassembled WGS sequence"/>
</dbReference>
<dbReference type="RefSeq" id="WP_307402675.1">
    <property type="nucleotide sequence ID" value="NZ_JAUSUX010000015.1"/>
</dbReference>
<dbReference type="Gene3D" id="1.10.357.140">
    <property type="entry name" value="UbiA prenyltransferase"/>
    <property type="match status" value="1"/>
</dbReference>
<comment type="catalytic activity">
    <reaction evidence="7 8">
        <text>heme b + (2E,6E)-farnesyl diphosphate + H2O = Fe(II)-heme o + diphosphate</text>
        <dbReference type="Rhea" id="RHEA:28070"/>
        <dbReference type="ChEBI" id="CHEBI:15377"/>
        <dbReference type="ChEBI" id="CHEBI:33019"/>
        <dbReference type="ChEBI" id="CHEBI:60344"/>
        <dbReference type="ChEBI" id="CHEBI:60530"/>
        <dbReference type="ChEBI" id="CHEBI:175763"/>
        <dbReference type="EC" id="2.5.1.141"/>
    </reaction>
</comment>
<dbReference type="GO" id="GO:0016740">
    <property type="term" value="F:transferase activity"/>
    <property type="evidence" value="ECO:0007669"/>
    <property type="project" value="UniProtKB-KW"/>
</dbReference>
<dbReference type="CDD" id="cd13957">
    <property type="entry name" value="PT_UbiA_Cox10"/>
    <property type="match status" value="1"/>
</dbReference>
<dbReference type="EMBL" id="JAUSUX010000015">
    <property type="protein sequence ID" value="MDQ0286925.1"/>
    <property type="molecule type" value="Genomic_DNA"/>
</dbReference>
<comment type="subunit">
    <text evidence="8">Interacts with CtaA.</text>
</comment>
<dbReference type="PANTHER" id="PTHR43448">
    <property type="entry name" value="PROTOHEME IX FARNESYLTRANSFERASE, MITOCHONDRIAL"/>
    <property type="match status" value="1"/>
</dbReference>
<keyword evidence="8" id="KW-1003">Cell membrane</keyword>
<keyword evidence="5 8" id="KW-0350">Heme biosynthesis</keyword>
<feature type="transmembrane region" description="Helical" evidence="8">
    <location>
        <begin position="54"/>
        <end position="78"/>
    </location>
</feature>
<keyword evidence="3 8" id="KW-0812">Transmembrane</keyword>
<feature type="transmembrane region" description="Helical" evidence="8">
    <location>
        <begin position="250"/>
        <end position="271"/>
    </location>
</feature>
<dbReference type="EC" id="2.5.1.141" evidence="8"/>
<dbReference type="Pfam" id="PF01040">
    <property type="entry name" value="UbiA"/>
    <property type="match status" value="1"/>
</dbReference>
<evidence type="ECO:0000256" key="6">
    <source>
        <dbReference type="ARBA" id="ARBA00023136"/>
    </source>
</evidence>
<comment type="similarity">
    <text evidence="8">Belongs to the UbiA prenyltransferase family. Protoheme IX farnesyltransferase subfamily.</text>
</comment>
<feature type="transmembrane region" description="Helical" evidence="8">
    <location>
        <begin position="178"/>
        <end position="202"/>
    </location>
</feature>
<dbReference type="HAMAP" id="MF_00154">
    <property type="entry name" value="CyoE_CtaB"/>
    <property type="match status" value="1"/>
</dbReference>
<proteinExistence type="inferred from homology"/>
<keyword evidence="10" id="KW-1185">Reference proteome</keyword>
<keyword evidence="2 8" id="KW-0808">Transferase</keyword>
<evidence type="ECO:0000256" key="4">
    <source>
        <dbReference type="ARBA" id="ARBA00022989"/>
    </source>
</evidence>
<evidence type="ECO:0000256" key="7">
    <source>
        <dbReference type="ARBA" id="ARBA00047690"/>
    </source>
</evidence>
<name>A0ABU0B2H5_9FIRM</name>
<feature type="transmembrane region" description="Helical" evidence="8">
    <location>
        <begin position="99"/>
        <end position="120"/>
    </location>
</feature>
<feature type="transmembrane region" description="Helical" evidence="8">
    <location>
        <begin position="152"/>
        <end position="172"/>
    </location>
</feature>
<comment type="pathway">
    <text evidence="8">Porphyrin-containing compound metabolism; heme O biosynthesis; heme O from protoheme: step 1/1.</text>
</comment>
<dbReference type="InterPro" id="IPR006369">
    <property type="entry name" value="Protohaem_IX_farnesylTrfase"/>
</dbReference>
<comment type="miscellaneous">
    <text evidence="8">Carbon 2 of the heme B porphyrin ring is defined according to the Fischer nomenclature.</text>
</comment>
<sequence length="302" mass="33248">MNIETTSISKTRADFRTTVLAYLEVTKPRSVVLLVFTALATMVVAGAINGPISTFQFVAAIAAVTLACAGANAVSCYIDRDLDASMIRTRKRPIPDGRINPPVRALYWGLFLFVSSLILGWTVNPIAFACLWGGMIGYVGIYSLWLKRRSSWNIILGGFSGGLPALFGWTAVTGKVDLLPLLIAALVVLWIPNHIWSLAIFYRDDYARVKVPMLPVVCEAKKALHCLLSTVILMVLFSILIYFAGSWGTVYLMTAILTGLSAIGLSTYVYLRPTPQNAWLLFKFSSPYLFLLFLGMMADAWL</sequence>
<dbReference type="InterPro" id="IPR000537">
    <property type="entry name" value="UbiA_prenyltransferase"/>
</dbReference>
<dbReference type="NCBIfam" id="TIGR01473">
    <property type="entry name" value="cyoE_ctaB"/>
    <property type="match status" value="1"/>
</dbReference>
<evidence type="ECO:0000256" key="3">
    <source>
        <dbReference type="ARBA" id="ARBA00022692"/>
    </source>
</evidence>
<evidence type="ECO:0000256" key="5">
    <source>
        <dbReference type="ARBA" id="ARBA00023133"/>
    </source>
</evidence>
<dbReference type="PANTHER" id="PTHR43448:SF2">
    <property type="entry name" value="PROTOHEME IX FARNESYLTRANSFERASE, MITOCHONDRIAL"/>
    <property type="match status" value="1"/>
</dbReference>
<organism evidence="9 10">
    <name type="scientific">Desulfofundulus luciae</name>
    <dbReference type="NCBI Taxonomy" id="74702"/>
    <lineage>
        <taxon>Bacteria</taxon>
        <taxon>Bacillati</taxon>
        <taxon>Bacillota</taxon>
        <taxon>Clostridia</taxon>
        <taxon>Eubacteriales</taxon>
        <taxon>Peptococcaceae</taxon>
        <taxon>Desulfofundulus</taxon>
    </lineage>
</organism>
<feature type="transmembrane region" description="Helical" evidence="8">
    <location>
        <begin position="223"/>
        <end position="244"/>
    </location>
</feature>
<accession>A0ABU0B2H5</accession>
<protein>
    <recommendedName>
        <fullName evidence="8">Protoheme IX farnesyltransferase</fullName>
        <ecNumber evidence="8">2.5.1.141</ecNumber>
    </recommendedName>
    <alternativeName>
        <fullName evidence="8">Heme B farnesyltransferase</fullName>
    </alternativeName>
    <alternativeName>
        <fullName evidence="8">Heme O synthase</fullName>
    </alternativeName>
</protein>
<comment type="subcellular location">
    <subcellularLocation>
        <location evidence="8">Cell membrane</location>
        <topology evidence="8">Multi-pass membrane protein</topology>
    </subcellularLocation>
    <subcellularLocation>
        <location evidence="1">Membrane</location>
        <topology evidence="1">Multi-pass membrane protein</topology>
    </subcellularLocation>
</comment>
<keyword evidence="4 8" id="KW-1133">Transmembrane helix</keyword>
<evidence type="ECO:0000313" key="9">
    <source>
        <dbReference type="EMBL" id="MDQ0286925.1"/>
    </source>
</evidence>
<evidence type="ECO:0000256" key="2">
    <source>
        <dbReference type="ARBA" id="ARBA00022679"/>
    </source>
</evidence>
<dbReference type="InterPro" id="IPR044878">
    <property type="entry name" value="UbiA_sf"/>
</dbReference>
<dbReference type="NCBIfam" id="NF003349">
    <property type="entry name" value="PRK04375.1-2"/>
    <property type="match status" value="1"/>
</dbReference>
<gene>
    <name evidence="8" type="primary">ctaB</name>
    <name evidence="9" type="ORF">J2Z49_002042</name>
</gene>
<feature type="transmembrane region" description="Helical" evidence="8">
    <location>
        <begin position="278"/>
        <end position="298"/>
    </location>
</feature>
<evidence type="ECO:0000256" key="1">
    <source>
        <dbReference type="ARBA" id="ARBA00004141"/>
    </source>
</evidence>
<feature type="transmembrane region" description="Helical" evidence="8">
    <location>
        <begin position="126"/>
        <end position="145"/>
    </location>
</feature>
<comment type="caution">
    <text evidence="9">The sequence shown here is derived from an EMBL/GenBank/DDBJ whole genome shotgun (WGS) entry which is preliminary data.</text>
</comment>
<feature type="transmembrane region" description="Helical" evidence="8">
    <location>
        <begin position="31"/>
        <end position="48"/>
    </location>
</feature>
<reference evidence="9 10" key="1">
    <citation type="submission" date="2023-07" db="EMBL/GenBank/DDBJ databases">
        <title>Genomic Encyclopedia of Type Strains, Phase IV (KMG-IV): sequencing the most valuable type-strain genomes for metagenomic binning, comparative biology and taxonomic classification.</title>
        <authorList>
            <person name="Goeker M."/>
        </authorList>
    </citation>
    <scope>NUCLEOTIDE SEQUENCE [LARGE SCALE GENOMIC DNA]</scope>
    <source>
        <strain evidence="9 10">DSM 12396</strain>
    </source>
</reference>
<keyword evidence="6 8" id="KW-0472">Membrane</keyword>
<evidence type="ECO:0000313" key="10">
    <source>
        <dbReference type="Proteomes" id="UP001225644"/>
    </source>
</evidence>
<comment type="function">
    <text evidence="8">Converts heme B (protoheme IX) to heme O by substitution of the vinyl group on carbon 2 of heme B porphyrin ring with a hydroxyethyl farnesyl side group.</text>
</comment>
<evidence type="ECO:0000256" key="8">
    <source>
        <dbReference type="HAMAP-Rule" id="MF_00154"/>
    </source>
</evidence>